<sequence>MSIIKKFLKYKNKDKIKTLFLIDILYMKDINAVYNFDNGDYIIKQLEELLKQTIKIKIKKLLENSTFIDFINTHVDVFGLTIYKDLTQEEIEKIKDIIFQTIISHKFKLLDKKSFINIDVTMGCSKSADKKLKVYAEKALHNAKLNYVHFIYFDSKFYEEENSNENLLEILKYNIDKNMVEPYFQAIANSQTQEIVKYEALMRVFDFEGNMVMPYVFIQKSKKYRLYNSLMSQLIEKVVLYIKTYKINISINLDFHDILNPKIKELLIDKIKKDDVGKYLTLEILESDKISNYSIVNEFIKEVKKYGVKIAIDDFGTGFSNYEYILNIDVDYIKIDGSLIKKIDQEIYLNLVKSIVLFCTQQNIEVVAEFVSDLKILRYIRSLGIEYAQGYHISKPKPIETIVGELNEKNS</sequence>
<reference evidence="2 3" key="1">
    <citation type="submission" date="2017-09" db="EMBL/GenBank/DDBJ databases">
        <title>Genomics of the genus Arcobacter.</title>
        <authorList>
            <person name="Perez-Cataluna A."/>
            <person name="Figueras M.J."/>
            <person name="Salas-Masso N."/>
        </authorList>
    </citation>
    <scope>NUCLEOTIDE SEQUENCE [LARGE SCALE GENOMIC DNA]</scope>
    <source>
        <strain evidence="2 3">DSM 18005</strain>
    </source>
</reference>
<dbReference type="AlphaFoldDB" id="A0A2N1J6G5"/>
<evidence type="ECO:0000313" key="2">
    <source>
        <dbReference type="EMBL" id="PKI82136.1"/>
    </source>
</evidence>
<keyword evidence="3" id="KW-1185">Reference proteome</keyword>
<dbReference type="Proteomes" id="UP000233248">
    <property type="component" value="Unassembled WGS sequence"/>
</dbReference>
<dbReference type="SUPFAM" id="SSF141868">
    <property type="entry name" value="EAL domain-like"/>
    <property type="match status" value="1"/>
</dbReference>
<dbReference type="PROSITE" id="PS50883">
    <property type="entry name" value="EAL"/>
    <property type="match status" value="1"/>
</dbReference>
<feature type="domain" description="EAL" evidence="1">
    <location>
        <begin position="164"/>
        <end position="410"/>
    </location>
</feature>
<dbReference type="PANTHER" id="PTHR33121:SF79">
    <property type="entry name" value="CYCLIC DI-GMP PHOSPHODIESTERASE PDED-RELATED"/>
    <property type="match status" value="1"/>
</dbReference>
<dbReference type="OrthoDB" id="9790732at2"/>
<protein>
    <recommendedName>
        <fullName evidence="1">EAL domain-containing protein</fullName>
    </recommendedName>
</protein>
<accession>A0A2N1J6G5</accession>
<evidence type="ECO:0000259" key="1">
    <source>
        <dbReference type="PROSITE" id="PS50883"/>
    </source>
</evidence>
<dbReference type="SMART" id="SM00052">
    <property type="entry name" value="EAL"/>
    <property type="match status" value="1"/>
</dbReference>
<dbReference type="InterPro" id="IPR050706">
    <property type="entry name" value="Cyclic-di-GMP_PDE-like"/>
</dbReference>
<dbReference type="EMBL" id="NXIF01000004">
    <property type="protein sequence ID" value="PKI82136.1"/>
    <property type="molecule type" value="Genomic_DNA"/>
</dbReference>
<dbReference type="InterPro" id="IPR035919">
    <property type="entry name" value="EAL_sf"/>
</dbReference>
<dbReference type="PANTHER" id="PTHR33121">
    <property type="entry name" value="CYCLIC DI-GMP PHOSPHODIESTERASE PDEF"/>
    <property type="match status" value="1"/>
</dbReference>
<comment type="caution">
    <text evidence="2">The sequence shown here is derived from an EMBL/GenBank/DDBJ whole genome shotgun (WGS) entry which is preliminary data.</text>
</comment>
<proteinExistence type="predicted"/>
<organism evidence="2 3">
    <name type="scientific">Malaciobacter halophilus</name>
    <dbReference type="NCBI Taxonomy" id="197482"/>
    <lineage>
        <taxon>Bacteria</taxon>
        <taxon>Pseudomonadati</taxon>
        <taxon>Campylobacterota</taxon>
        <taxon>Epsilonproteobacteria</taxon>
        <taxon>Campylobacterales</taxon>
        <taxon>Arcobacteraceae</taxon>
        <taxon>Malaciobacter</taxon>
    </lineage>
</organism>
<dbReference type="InterPro" id="IPR043128">
    <property type="entry name" value="Rev_trsase/Diguanyl_cyclase"/>
</dbReference>
<gene>
    <name evidence="2" type="ORF">CP960_00800</name>
</gene>
<dbReference type="Gene3D" id="3.20.20.450">
    <property type="entry name" value="EAL domain"/>
    <property type="match status" value="1"/>
</dbReference>
<dbReference type="GO" id="GO:0071111">
    <property type="term" value="F:cyclic-guanylate-specific phosphodiesterase activity"/>
    <property type="evidence" value="ECO:0007669"/>
    <property type="project" value="InterPro"/>
</dbReference>
<dbReference type="InterPro" id="IPR001633">
    <property type="entry name" value="EAL_dom"/>
</dbReference>
<dbReference type="KEGG" id="ahs:AHALO_0967"/>
<dbReference type="CDD" id="cd01948">
    <property type="entry name" value="EAL"/>
    <property type="match status" value="1"/>
</dbReference>
<dbReference type="Gene3D" id="3.30.70.270">
    <property type="match status" value="1"/>
</dbReference>
<dbReference type="Pfam" id="PF00563">
    <property type="entry name" value="EAL"/>
    <property type="match status" value="1"/>
</dbReference>
<evidence type="ECO:0000313" key="3">
    <source>
        <dbReference type="Proteomes" id="UP000233248"/>
    </source>
</evidence>
<dbReference type="RefSeq" id="WP_101183282.1">
    <property type="nucleotide sequence ID" value="NZ_CP031218.1"/>
</dbReference>
<name>A0A2N1J6G5_9BACT</name>